<dbReference type="Gene3D" id="3.40.50.980">
    <property type="match status" value="1"/>
</dbReference>
<dbReference type="PANTHER" id="PTHR24096">
    <property type="entry name" value="LONG-CHAIN-FATTY-ACID--COA LIGASE"/>
    <property type="match status" value="1"/>
</dbReference>
<dbReference type="EMBL" id="JAUJYO010000004">
    <property type="protein sequence ID" value="KAK1319340.1"/>
    <property type="molecule type" value="Genomic_DNA"/>
</dbReference>
<keyword evidence="3" id="KW-0547">Nucleotide-binding</keyword>
<keyword evidence="2 6" id="KW-0436">Ligase</keyword>
<dbReference type="GO" id="GO:0005524">
    <property type="term" value="F:ATP binding"/>
    <property type="evidence" value="ECO:0007669"/>
    <property type="project" value="UniProtKB-KW"/>
</dbReference>
<evidence type="ECO:0000313" key="7">
    <source>
        <dbReference type="Proteomes" id="UP001180020"/>
    </source>
</evidence>
<dbReference type="GO" id="GO:0016405">
    <property type="term" value="F:CoA-ligase activity"/>
    <property type="evidence" value="ECO:0007669"/>
    <property type="project" value="UniProtKB-ARBA"/>
</dbReference>
<dbReference type="Gene3D" id="3.30.300.30">
    <property type="match status" value="1"/>
</dbReference>
<organism evidence="6 7">
    <name type="scientific">Acorus calamus</name>
    <name type="common">Sweet flag</name>
    <dbReference type="NCBI Taxonomy" id="4465"/>
    <lineage>
        <taxon>Eukaryota</taxon>
        <taxon>Viridiplantae</taxon>
        <taxon>Streptophyta</taxon>
        <taxon>Embryophyta</taxon>
        <taxon>Tracheophyta</taxon>
        <taxon>Spermatophyta</taxon>
        <taxon>Magnoliopsida</taxon>
        <taxon>Liliopsida</taxon>
        <taxon>Acoraceae</taxon>
        <taxon>Acorus</taxon>
    </lineage>
</organism>
<feature type="domain" description="AMP-binding enzyme C-terminal" evidence="5">
    <location>
        <begin position="211"/>
        <end position="278"/>
    </location>
</feature>
<reference evidence="6" key="1">
    <citation type="journal article" date="2023" name="Nat. Commun.">
        <title>Diploid and tetraploid genomes of Acorus and the evolution of monocots.</title>
        <authorList>
            <person name="Ma L."/>
            <person name="Liu K.W."/>
            <person name="Li Z."/>
            <person name="Hsiao Y.Y."/>
            <person name="Qi Y."/>
            <person name="Fu T."/>
            <person name="Tang G.D."/>
            <person name="Zhang D."/>
            <person name="Sun W.H."/>
            <person name="Liu D.K."/>
            <person name="Li Y."/>
            <person name="Chen G.Z."/>
            <person name="Liu X.D."/>
            <person name="Liao X.Y."/>
            <person name="Jiang Y.T."/>
            <person name="Yu X."/>
            <person name="Hao Y."/>
            <person name="Huang J."/>
            <person name="Zhao X.W."/>
            <person name="Ke S."/>
            <person name="Chen Y.Y."/>
            <person name="Wu W.L."/>
            <person name="Hsu J.L."/>
            <person name="Lin Y.F."/>
            <person name="Huang M.D."/>
            <person name="Li C.Y."/>
            <person name="Huang L."/>
            <person name="Wang Z.W."/>
            <person name="Zhao X."/>
            <person name="Zhong W.Y."/>
            <person name="Peng D.H."/>
            <person name="Ahmad S."/>
            <person name="Lan S."/>
            <person name="Zhang J.S."/>
            <person name="Tsai W.C."/>
            <person name="Van de Peer Y."/>
            <person name="Liu Z.J."/>
        </authorList>
    </citation>
    <scope>NUCLEOTIDE SEQUENCE</scope>
    <source>
        <strain evidence="6">CP</strain>
    </source>
</reference>
<evidence type="ECO:0000256" key="3">
    <source>
        <dbReference type="ARBA" id="ARBA00022840"/>
    </source>
</evidence>
<comment type="caution">
    <text evidence="6">The sequence shown here is derived from an EMBL/GenBank/DDBJ whole genome shotgun (WGS) entry which is preliminary data.</text>
</comment>
<name>A0AAV9EZX8_ACOCL</name>
<evidence type="ECO:0000256" key="1">
    <source>
        <dbReference type="ARBA" id="ARBA00006432"/>
    </source>
</evidence>
<comment type="similarity">
    <text evidence="1">Belongs to the ATP-dependent AMP-binding enzyme family.</text>
</comment>
<evidence type="ECO:0000259" key="5">
    <source>
        <dbReference type="Pfam" id="PF13193"/>
    </source>
</evidence>
<dbReference type="SUPFAM" id="SSF56801">
    <property type="entry name" value="Acetyl-CoA synthetase-like"/>
    <property type="match status" value="1"/>
</dbReference>
<dbReference type="Pfam" id="PF13193">
    <property type="entry name" value="AMP-binding_C"/>
    <property type="match status" value="1"/>
</dbReference>
<feature type="compositionally biased region" description="Basic and acidic residues" evidence="4">
    <location>
        <begin position="57"/>
        <end position="70"/>
    </location>
</feature>
<keyword evidence="7" id="KW-1185">Reference proteome</keyword>
<evidence type="ECO:0000313" key="6">
    <source>
        <dbReference type="EMBL" id="KAK1319340.1"/>
    </source>
</evidence>
<dbReference type="AlphaFoldDB" id="A0AAV9EZX8"/>
<dbReference type="Gene3D" id="3.40.50.12780">
    <property type="entry name" value="N-terminal domain of ligase-like"/>
    <property type="match status" value="1"/>
</dbReference>
<evidence type="ECO:0000256" key="4">
    <source>
        <dbReference type="SAM" id="MobiDB-lite"/>
    </source>
</evidence>
<evidence type="ECO:0000256" key="2">
    <source>
        <dbReference type="ARBA" id="ARBA00022598"/>
    </source>
</evidence>
<gene>
    <name evidence="6" type="primary">4CLL5</name>
    <name evidence="6" type="ORF">QJS10_CPB04g01765</name>
</gene>
<sequence length="303" mass="33603">MNEGFFRLRQSPSPEVVLLLAPMFHTFGFIFCLKQIALGETTVLMERFSPRAVASAVEEHRVTSDDDRGGARAGGGGDRRRPGHAAEDDHRRSSAREGLSRAVQQAVPTRADRAEAGGISRMIGDIECENFESVGRLSENIEAKIVDLVRRCTRRWPTGGALGARTGHHDSSDGWLKTGDLCRFDQHGFLYVVDRIKELIKYKAYQVPPVELEHLLQSIPDIIDAAVIPCPSEEVGQIPMACVVRCLEAASNEARVAPYKKIRRVVFVESIPKSAAGKILRRELLIHALPGWKNQKVHVCPRP</sequence>
<dbReference type="InterPro" id="IPR042099">
    <property type="entry name" value="ANL_N_sf"/>
</dbReference>
<feature type="compositionally biased region" description="Basic and acidic residues" evidence="4">
    <location>
        <begin position="77"/>
        <end position="99"/>
    </location>
</feature>
<dbReference type="GO" id="GO:0016878">
    <property type="term" value="F:acid-thiol ligase activity"/>
    <property type="evidence" value="ECO:0007669"/>
    <property type="project" value="UniProtKB-ARBA"/>
</dbReference>
<dbReference type="Proteomes" id="UP001180020">
    <property type="component" value="Unassembled WGS sequence"/>
</dbReference>
<dbReference type="InterPro" id="IPR025110">
    <property type="entry name" value="AMP-bd_C"/>
</dbReference>
<dbReference type="InterPro" id="IPR045851">
    <property type="entry name" value="AMP-bd_C_sf"/>
</dbReference>
<feature type="region of interest" description="Disordered" evidence="4">
    <location>
        <begin position="56"/>
        <end position="111"/>
    </location>
</feature>
<reference evidence="6" key="2">
    <citation type="submission" date="2023-06" db="EMBL/GenBank/DDBJ databases">
        <authorList>
            <person name="Ma L."/>
            <person name="Liu K.-W."/>
            <person name="Li Z."/>
            <person name="Hsiao Y.-Y."/>
            <person name="Qi Y."/>
            <person name="Fu T."/>
            <person name="Tang G."/>
            <person name="Zhang D."/>
            <person name="Sun W.-H."/>
            <person name="Liu D.-K."/>
            <person name="Li Y."/>
            <person name="Chen G.-Z."/>
            <person name="Liu X.-D."/>
            <person name="Liao X.-Y."/>
            <person name="Jiang Y.-T."/>
            <person name="Yu X."/>
            <person name="Hao Y."/>
            <person name="Huang J."/>
            <person name="Zhao X.-W."/>
            <person name="Ke S."/>
            <person name="Chen Y.-Y."/>
            <person name="Wu W.-L."/>
            <person name="Hsu J.-L."/>
            <person name="Lin Y.-F."/>
            <person name="Huang M.-D."/>
            <person name="Li C.-Y."/>
            <person name="Huang L."/>
            <person name="Wang Z.-W."/>
            <person name="Zhao X."/>
            <person name="Zhong W.-Y."/>
            <person name="Peng D.-H."/>
            <person name="Ahmad S."/>
            <person name="Lan S."/>
            <person name="Zhang J.-S."/>
            <person name="Tsai W.-C."/>
            <person name="Van De Peer Y."/>
            <person name="Liu Z.-J."/>
        </authorList>
    </citation>
    <scope>NUCLEOTIDE SEQUENCE</scope>
    <source>
        <strain evidence="6">CP</strain>
        <tissue evidence="6">Leaves</tissue>
    </source>
</reference>
<dbReference type="PANTHER" id="PTHR24096:SF377">
    <property type="entry name" value="4-COUMARATE--COA LIGASE-LIKE 7"/>
    <property type="match status" value="1"/>
</dbReference>
<protein>
    <submittedName>
        <fullName evidence="6">4-coumarate--CoA ligase-like 5</fullName>
    </submittedName>
</protein>
<proteinExistence type="inferred from homology"/>
<keyword evidence="3" id="KW-0067">ATP-binding</keyword>
<accession>A0AAV9EZX8</accession>